<comment type="subcellular location">
    <subcellularLocation>
        <location evidence="1">Nucleus</location>
    </subcellularLocation>
</comment>
<dbReference type="PANTHER" id="PTHR24381:SF393">
    <property type="entry name" value="CHROMATIN-LINKED ADAPTOR FOR MSL PROTEINS, ISOFORM B"/>
    <property type="match status" value="1"/>
</dbReference>
<evidence type="ECO:0000256" key="2">
    <source>
        <dbReference type="ARBA" id="ARBA00022723"/>
    </source>
</evidence>
<keyword evidence="5" id="KW-0862">Zinc</keyword>
<dbReference type="GO" id="GO:0008270">
    <property type="term" value="F:zinc ion binding"/>
    <property type="evidence" value="ECO:0007669"/>
    <property type="project" value="UniProtKB-KW"/>
</dbReference>
<keyword evidence="2" id="KW-0479">Metal-binding</keyword>
<sequence length="99" mass="11650">MCSLCLFILSQNLFEKNKNLSRHLLTYDDNAFHVWHICGMKLKSSTQLTRHIPTHSKHKPHVCKEFGKANSDSDVLVCHMKVHSRPFICNIMWKDIWTQ</sequence>
<name>A0A8J1XXK5_OWEFU</name>
<evidence type="ECO:0000313" key="7">
    <source>
        <dbReference type="EMBL" id="CAH1791506.1"/>
    </source>
</evidence>
<keyword evidence="8" id="KW-1185">Reference proteome</keyword>
<accession>A0A8J1XXK5</accession>
<keyword evidence="6" id="KW-0539">Nucleus</keyword>
<reference evidence="7" key="1">
    <citation type="submission" date="2022-03" db="EMBL/GenBank/DDBJ databases">
        <authorList>
            <person name="Martin C."/>
        </authorList>
    </citation>
    <scope>NUCLEOTIDE SEQUENCE</scope>
</reference>
<dbReference type="GO" id="GO:0000977">
    <property type="term" value="F:RNA polymerase II transcription regulatory region sequence-specific DNA binding"/>
    <property type="evidence" value="ECO:0007669"/>
    <property type="project" value="TreeGrafter"/>
</dbReference>
<evidence type="ECO:0000256" key="5">
    <source>
        <dbReference type="ARBA" id="ARBA00022833"/>
    </source>
</evidence>
<keyword evidence="3" id="KW-0677">Repeat</keyword>
<evidence type="ECO:0000256" key="6">
    <source>
        <dbReference type="ARBA" id="ARBA00023242"/>
    </source>
</evidence>
<dbReference type="PANTHER" id="PTHR24381">
    <property type="entry name" value="ZINC FINGER PROTEIN"/>
    <property type="match status" value="1"/>
</dbReference>
<dbReference type="AlphaFoldDB" id="A0A8J1XXK5"/>
<dbReference type="SUPFAM" id="SSF57667">
    <property type="entry name" value="beta-beta-alpha zinc fingers"/>
    <property type="match status" value="1"/>
</dbReference>
<protein>
    <submittedName>
        <fullName evidence="7">Uncharacterized protein</fullName>
    </submittedName>
</protein>
<dbReference type="GO" id="GO:0000981">
    <property type="term" value="F:DNA-binding transcription factor activity, RNA polymerase II-specific"/>
    <property type="evidence" value="ECO:0007669"/>
    <property type="project" value="TreeGrafter"/>
</dbReference>
<dbReference type="InterPro" id="IPR013087">
    <property type="entry name" value="Znf_C2H2_type"/>
</dbReference>
<keyword evidence="4" id="KW-0863">Zinc-finger</keyword>
<dbReference type="InterPro" id="IPR036236">
    <property type="entry name" value="Znf_C2H2_sf"/>
</dbReference>
<dbReference type="GO" id="GO:0005634">
    <property type="term" value="C:nucleus"/>
    <property type="evidence" value="ECO:0007669"/>
    <property type="project" value="UniProtKB-SubCell"/>
</dbReference>
<evidence type="ECO:0000256" key="4">
    <source>
        <dbReference type="ARBA" id="ARBA00022771"/>
    </source>
</evidence>
<organism evidence="7 8">
    <name type="scientific">Owenia fusiformis</name>
    <name type="common">Polychaete worm</name>
    <dbReference type="NCBI Taxonomy" id="6347"/>
    <lineage>
        <taxon>Eukaryota</taxon>
        <taxon>Metazoa</taxon>
        <taxon>Spiralia</taxon>
        <taxon>Lophotrochozoa</taxon>
        <taxon>Annelida</taxon>
        <taxon>Polychaeta</taxon>
        <taxon>Sedentaria</taxon>
        <taxon>Canalipalpata</taxon>
        <taxon>Sabellida</taxon>
        <taxon>Oweniida</taxon>
        <taxon>Oweniidae</taxon>
        <taxon>Owenia</taxon>
    </lineage>
</organism>
<evidence type="ECO:0000256" key="1">
    <source>
        <dbReference type="ARBA" id="ARBA00004123"/>
    </source>
</evidence>
<dbReference type="EMBL" id="CAIIXF020000008">
    <property type="protein sequence ID" value="CAH1791506.1"/>
    <property type="molecule type" value="Genomic_DNA"/>
</dbReference>
<dbReference type="OrthoDB" id="3437960at2759"/>
<dbReference type="PROSITE" id="PS50157">
    <property type="entry name" value="ZINC_FINGER_C2H2_2"/>
    <property type="match status" value="1"/>
</dbReference>
<dbReference type="Proteomes" id="UP000749559">
    <property type="component" value="Unassembled WGS sequence"/>
</dbReference>
<evidence type="ECO:0000313" key="8">
    <source>
        <dbReference type="Proteomes" id="UP000749559"/>
    </source>
</evidence>
<dbReference type="Gene3D" id="3.30.160.60">
    <property type="entry name" value="Classic Zinc Finger"/>
    <property type="match status" value="1"/>
</dbReference>
<gene>
    <name evidence="7" type="ORF">OFUS_LOCUS16583</name>
</gene>
<comment type="caution">
    <text evidence="7">The sequence shown here is derived from an EMBL/GenBank/DDBJ whole genome shotgun (WGS) entry which is preliminary data.</text>
</comment>
<proteinExistence type="predicted"/>
<evidence type="ECO:0000256" key="3">
    <source>
        <dbReference type="ARBA" id="ARBA00022737"/>
    </source>
</evidence>